<dbReference type="AlphaFoldDB" id="G0Y6T9"/>
<evidence type="ECO:0000313" key="2">
    <source>
        <dbReference type="EMBL" id="AEL30349.1"/>
    </source>
</evidence>
<evidence type="ECO:0000256" key="1">
    <source>
        <dbReference type="SAM" id="MobiDB-lite"/>
    </source>
</evidence>
<reference evidence="2" key="1">
    <citation type="journal article" date="2011" name="New Phytol.">
        <title>Comparative analysis of peanut NBS-LRR gene clusters suggests evolutionary innovation among duplicated domains and erosion of gene microsynteny.</title>
        <authorList>
            <person name="Ratnaparkhe M.B."/>
            <person name="Wang X."/>
            <person name="Li J."/>
            <person name="Compton R.O."/>
            <person name="Rainville L.K."/>
            <person name="Lemke C."/>
            <person name="Kim C."/>
            <person name="Tang H."/>
            <person name="Paterson A.H."/>
        </authorList>
    </citation>
    <scope>NUCLEOTIDE SEQUENCE</scope>
</reference>
<proteinExistence type="predicted"/>
<dbReference type="EMBL" id="HQ637177">
    <property type="protein sequence ID" value="AEL30349.1"/>
    <property type="molecule type" value="Genomic_DNA"/>
</dbReference>
<gene>
    <name evidence="2" type="ORF">303L13_9</name>
</gene>
<feature type="region of interest" description="Disordered" evidence="1">
    <location>
        <begin position="1"/>
        <end position="72"/>
    </location>
</feature>
<protein>
    <submittedName>
        <fullName evidence="2">Uncharacterized protein</fullName>
    </submittedName>
</protein>
<accession>G0Y6T9</accession>
<name>G0Y6T9_ARAHY</name>
<organism evidence="2">
    <name type="scientific">Arachis hypogaea</name>
    <name type="common">Peanut</name>
    <dbReference type="NCBI Taxonomy" id="3818"/>
    <lineage>
        <taxon>Eukaryota</taxon>
        <taxon>Viridiplantae</taxon>
        <taxon>Streptophyta</taxon>
        <taxon>Embryophyta</taxon>
        <taxon>Tracheophyta</taxon>
        <taxon>Spermatophyta</taxon>
        <taxon>Magnoliopsida</taxon>
        <taxon>eudicotyledons</taxon>
        <taxon>Gunneridae</taxon>
        <taxon>Pentapetalae</taxon>
        <taxon>rosids</taxon>
        <taxon>fabids</taxon>
        <taxon>Fabales</taxon>
        <taxon>Fabaceae</taxon>
        <taxon>Papilionoideae</taxon>
        <taxon>50 kb inversion clade</taxon>
        <taxon>dalbergioids sensu lato</taxon>
        <taxon>Dalbergieae</taxon>
        <taxon>Pterocarpus clade</taxon>
        <taxon>Arachis</taxon>
    </lineage>
</organism>
<sequence>MDLNDYGDGYPRSQIQETSEEPGEVVPYSMEKEDVISSDGSDEADSARQKASMLSYDLNKTPEENEYPYSGMSPEKKSVWHLALWAKRYLKP</sequence>